<name>A0A919U0L7_9CELL</name>
<evidence type="ECO:0000256" key="1">
    <source>
        <dbReference type="SAM" id="MobiDB-lite"/>
    </source>
</evidence>
<feature type="compositionally biased region" description="Basic and acidic residues" evidence="1">
    <location>
        <begin position="76"/>
        <end position="86"/>
    </location>
</feature>
<dbReference type="AlphaFoldDB" id="A0A919U0L7"/>
<dbReference type="RefSeq" id="WP_203758028.1">
    <property type="nucleotide sequence ID" value="NZ_BONK01000015.1"/>
</dbReference>
<protein>
    <submittedName>
        <fullName evidence="2">Uncharacterized protein</fullName>
    </submittedName>
</protein>
<evidence type="ECO:0000313" key="2">
    <source>
        <dbReference type="EMBL" id="GIG23015.1"/>
    </source>
</evidence>
<comment type="caution">
    <text evidence="2">The sequence shown here is derived from an EMBL/GenBank/DDBJ whole genome shotgun (WGS) entry which is preliminary data.</text>
</comment>
<evidence type="ECO:0000313" key="3">
    <source>
        <dbReference type="Proteomes" id="UP000632740"/>
    </source>
</evidence>
<reference evidence="2" key="1">
    <citation type="submission" date="2021-01" db="EMBL/GenBank/DDBJ databases">
        <title>Whole genome shotgun sequence of Cellulomonas chitinilytica NBRC 110799.</title>
        <authorList>
            <person name="Komaki H."/>
            <person name="Tamura T."/>
        </authorList>
    </citation>
    <scope>NUCLEOTIDE SEQUENCE</scope>
    <source>
        <strain evidence="2">NBRC 110799</strain>
    </source>
</reference>
<gene>
    <name evidence="2" type="ORF">Cch01nite_37390</name>
</gene>
<keyword evidence="3" id="KW-1185">Reference proteome</keyword>
<accession>A0A919U0L7</accession>
<organism evidence="2 3">
    <name type="scientific">Cellulomonas chitinilytica</name>
    <dbReference type="NCBI Taxonomy" id="398759"/>
    <lineage>
        <taxon>Bacteria</taxon>
        <taxon>Bacillati</taxon>
        <taxon>Actinomycetota</taxon>
        <taxon>Actinomycetes</taxon>
        <taxon>Micrococcales</taxon>
        <taxon>Cellulomonadaceae</taxon>
        <taxon>Cellulomonas</taxon>
    </lineage>
</organism>
<dbReference type="EMBL" id="BONK01000015">
    <property type="protein sequence ID" value="GIG23015.1"/>
    <property type="molecule type" value="Genomic_DNA"/>
</dbReference>
<proteinExistence type="predicted"/>
<dbReference type="Proteomes" id="UP000632740">
    <property type="component" value="Unassembled WGS sequence"/>
</dbReference>
<sequence length="293" mass="30737">MRSRRNPGQPSWLTVVEGATAAFTGTARVVGDEPADAAQTSGRGSGYLVTASVSPGDAVFGALPDAAQTVTGETSRPPERRLDPDGPRFPPDTLRDVPFWDQARPGVDAPVLVVASDPPVVRALTGPDDDLPAAVATIRGWTDGDADVERDLEQDLEGGAPAVCYVAGFELLARTTSDLPGLAERFLRMPDRPGAAVHGIIALLGPRTGALPDDEVADLGRRLLGVLADEQDPEALVAFLGWFDAHRARLDKGVVKVLPGQAARAAGLRFDGPDGDAWTQEVARFAEPLTEGA</sequence>
<feature type="region of interest" description="Disordered" evidence="1">
    <location>
        <begin position="67"/>
        <end position="93"/>
    </location>
</feature>